<accession>A0A1G4UQL6</accession>
<sequence length="49" mass="5289">MTHLQLTFLLAISFAIAVVIAAQLGTANIDCVREPGVPYRWAACVSELD</sequence>
<dbReference type="Proteomes" id="UP000198889">
    <property type="component" value="Unassembled WGS sequence"/>
</dbReference>
<keyword evidence="2" id="KW-1185">Reference proteome</keyword>
<dbReference type="EMBL" id="FMTP01000010">
    <property type="protein sequence ID" value="SCW95933.1"/>
    <property type="molecule type" value="Genomic_DNA"/>
</dbReference>
<name>A0A1G4UQL6_9HYPH</name>
<proteinExistence type="predicted"/>
<organism evidence="1 2">
    <name type="scientific">Ancylobacter rudongensis</name>
    <dbReference type="NCBI Taxonomy" id="177413"/>
    <lineage>
        <taxon>Bacteria</taxon>
        <taxon>Pseudomonadati</taxon>
        <taxon>Pseudomonadota</taxon>
        <taxon>Alphaproteobacteria</taxon>
        <taxon>Hyphomicrobiales</taxon>
        <taxon>Xanthobacteraceae</taxon>
        <taxon>Ancylobacter</taxon>
    </lineage>
</organism>
<gene>
    <name evidence="1" type="ORF">SAMN05660859_0151</name>
</gene>
<protein>
    <submittedName>
        <fullName evidence="1">Uncharacterized protein</fullName>
    </submittedName>
</protein>
<dbReference type="AlphaFoldDB" id="A0A1G4UQL6"/>
<evidence type="ECO:0000313" key="2">
    <source>
        <dbReference type="Proteomes" id="UP000198889"/>
    </source>
</evidence>
<evidence type="ECO:0000313" key="1">
    <source>
        <dbReference type="EMBL" id="SCW95933.1"/>
    </source>
</evidence>
<dbReference type="RefSeq" id="WP_162841860.1">
    <property type="nucleotide sequence ID" value="NZ_FMTP01000010.1"/>
</dbReference>
<reference evidence="2" key="1">
    <citation type="submission" date="2016-10" db="EMBL/GenBank/DDBJ databases">
        <authorList>
            <person name="Varghese N."/>
            <person name="Submissions S."/>
        </authorList>
    </citation>
    <scope>NUCLEOTIDE SEQUENCE [LARGE SCALE GENOMIC DNA]</scope>
    <source>
        <strain evidence="2">CGMCC 1.1761</strain>
    </source>
</reference>